<dbReference type="EMBL" id="NGEL01000020">
    <property type="protein sequence ID" value="OTM93282.1"/>
    <property type="molecule type" value="Genomic_DNA"/>
</dbReference>
<evidence type="ECO:0000313" key="1">
    <source>
        <dbReference type="EMBL" id="OIG72615.1"/>
    </source>
</evidence>
<dbReference type="EMBL" id="LYKI01000022">
    <property type="protein sequence ID" value="OIG72615.1"/>
    <property type="molecule type" value="Genomic_DNA"/>
</dbReference>
<evidence type="ECO:0000313" key="3">
    <source>
        <dbReference type="Proteomes" id="UP000179937"/>
    </source>
</evidence>
<protein>
    <submittedName>
        <fullName evidence="1">Uncharacterized protein</fullName>
    </submittedName>
</protein>
<evidence type="ECO:0000313" key="2">
    <source>
        <dbReference type="EMBL" id="OTM93282.1"/>
    </source>
</evidence>
<name>A0A1L9XC96_ACIBA</name>
<reference evidence="2" key="2">
    <citation type="submission" date="2017-05" db="EMBL/GenBank/DDBJ databases">
        <authorList>
            <person name="Song R."/>
            <person name="Chenine A.L."/>
            <person name="Ruprecht R.M."/>
        </authorList>
    </citation>
    <scope>NUCLEOTIDE SEQUENCE [LARGE SCALE GENOMIC DNA]</scope>
    <source>
        <strain evidence="2">PR350</strain>
    </source>
</reference>
<accession>A0A1L9XC96</accession>
<dbReference type="AlphaFoldDB" id="A0A1L9XC96"/>
<sequence>MANARLEIRYPDNSIAYDSSTDHVITFVTTVTIQQSSYSKQNIAGINDGPRWAVPTDAIYTNGRYIIFNVEITFGKTTGGAPVIYAKHDWGLPPETNTFKIFHH</sequence>
<comment type="caution">
    <text evidence="1">The sequence shown here is derived from an EMBL/GenBank/DDBJ whole genome shotgun (WGS) entry which is preliminary data.</text>
</comment>
<organism evidence="1 3">
    <name type="scientific">Acinetobacter baumannii</name>
    <dbReference type="NCBI Taxonomy" id="470"/>
    <lineage>
        <taxon>Bacteria</taxon>
        <taxon>Pseudomonadati</taxon>
        <taxon>Pseudomonadota</taxon>
        <taxon>Gammaproteobacteria</taxon>
        <taxon>Moraxellales</taxon>
        <taxon>Moraxellaceae</taxon>
        <taxon>Acinetobacter</taxon>
        <taxon>Acinetobacter calcoaceticus/baumannii complex</taxon>
    </lineage>
</organism>
<reference evidence="1 3" key="1">
    <citation type="submission" date="2016-05" db="EMBL/GenBank/DDBJ databases">
        <title>The evolution of Acinetobacter baumannii in vivo.</title>
        <authorList>
            <person name="Hua X."/>
            <person name="Yu Y."/>
        </authorList>
    </citation>
    <scope>NUCLEOTIDE SEQUENCE [LARGE SCALE GENOMIC DNA]</scope>
    <source>
        <strain evidence="1 3">XH647</strain>
    </source>
</reference>
<evidence type="ECO:0000313" key="4">
    <source>
        <dbReference type="Proteomes" id="UP000194699"/>
    </source>
</evidence>
<reference evidence="4" key="3">
    <citation type="submission" date="2017-05" db="EMBL/GenBank/DDBJ databases">
        <authorList>
            <person name="Kreiswirth B."/>
            <person name="Manca C."/>
            <person name="Chen L."/>
            <person name="Evans S."/>
            <person name="Fowler V."/>
            <person name="Patel R."/>
            <person name="Chambers H."/>
            <person name="Bonomo R."/>
            <person name="Paul V."/>
            <person name="Sankar J."/>
            <person name="Gaind R."/>
            <person name="Ray P."/>
            <person name="Gautam V."/>
            <person name="Biswal M."/>
            <person name="Datta S."/>
            <person name="Walia K."/>
            <person name="Adams M."/>
            <person name="Nelson K."/>
            <person name="Sutton G."/>
            <person name="Fouts D."/>
            <person name="Hujer K."/>
            <person name="Hujer A."/>
        </authorList>
    </citation>
    <scope>NUCLEOTIDE SEQUENCE [LARGE SCALE GENOMIC DNA]</scope>
    <source>
        <strain evidence="4">PR350</strain>
    </source>
</reference>
<dbReference type="Proteomes" id="UP000194699">
    <property type="component" value="Unassembled WGS sequence"/>
</dbReference>
<dbReference type="RefSeq" id="WP_001262279.1">
    <property type="nucleotide sequence ID" value="NZ_AP022077.1"/>
</dbReference>
<gene>
    <name evidence="1" type="ORF">A7M90_18525</name>
    <name evidence="2" type="ORF">B9X95_02640</name>
</gene>
<dbReference type="Proteomes" id="UP000179937">
    <property type="component" value="Unassembled WGS sequence"/>
</dbReference>
<proteinExistence type="predicted"/>